<evidence type="ECO:0000313" key="2">
    <source>
        <dbReference type="Proteomes" id="UP000031978"/>
    </source>
</evidence>
<reference evidence="1 2" key="1">
    <citation type="submission" date="2014-12" db="EMBL/GenBank/DDBJ databases">
        <title>Draft Genome Sequences of Five Spore-Forming Food Isolates of Bacillus pumilus.</title>
        <authorList>
            <person name="de Jong A."/>
            <person name="van Heel A.J."/>
            <person name="Montalban-Lopez M."/>
            <person name="Krawczyk A.O."/>
            <person name="Berendsen E.M."/>
            <person name="Wells-Bennik M."/>
            <person name="Kuipers O.P."/>
        </authorList>
    </citation>
    <scope>NUCLEOTIDE SEQUENCE [LARGE SCALE GENOMIC DNA]</scope>
    <source>
        <strain evidence="1 2">B4127</strain>
    </source>
</reference>
<sequence>MKKVKLNTMTKESIADIEKEITNTALNLVKEKQAKFKNLGLIINAEFGRFVFGKKYRGREIQVSDCFTAGYHSSIYFSVDYLNGEEFHDGEEGDPGYCIDHLDIWICVSNNLVSKKGYLRVFENESDLRGMIIPLIDELHKEATEILQILSS</sequence>
<protein>
    <submittedName>
        <fullName evidence="1">Uncharacterized protein</fullName>
    </submittedName>
</protein>
<dbReference type="EMBL" id="JXCL01000007">
    <property type="protein sequence ID" value="KIL23814.1"/>
    <property type="molecule type" value="Genomic_DNA"/>
</dbReference>
<organism evidence="1 2">
    <name type="scientific">Bacillus pumilus</name>
    <name type="common">Bacillus mesentericus</name>
    <dbReference type="NCBI Taxonomy" id="1408"/>
    <lineage>
        <taxon>Bacteria</taxon>
        <taxon>Bacillati</taxon>
        <taxon>Bacillota</taxon>
        <taxon>Bacilli</taxon>
        <taxon>Bacillales</taxon>
        <taxon>Bacillaceae</taxon>
        <taxon>Bacillus</taxon>
    </lineage>
</organism>
<accession>A0AB34QY08</accession>
<dbReference type="Proteomes" id="UP000031978">
    <property type="component" value="Unassembled WGS sequence"/>
</dbReference>
<name>A0AB34QY08_BACPU</name>
<gene>
    <name evidence="1" type="ORF">B4127_2747</name>
</gene>
<proteinExistence type="predicted"/>
<comment type="caution">
    <text evidence="1">The sequence shown here is derived from an EMBL/GenBank/DDBJ whole genome shotgun (WGS) entry which is preliminary data.</text>
</comment>
<dbReference type="AlphaFoldDB" id="A0AB34QY08"/>
<evidence type="ECO:0000313" key="1">
    <source>
        <dbReference type="EMBL" id="KIL23814.1"/>
    </source>
</evidence>